<dbReference type="EMBL" id="CP104013">
    <property type="protein sequence ID" value="UYP46397.1"/>
    <property type="molecule type" value="Genomic_DNA"/>
</dbReference>
<evidence type="ECO:0000313" key="2">
    <source>
        <dbReference type="Proteomes" id="UP001208689"/>
    </source>
</evidence>
<proteinExistence type="predicted"/>
<protein>
    <submittedName>
        <fullName evidence="1">Uncharacterized protein</fullName>
    </submittedName>
</protein>
<reference evidence="1" key="1">
    <citation type="submission" date="2022-09" db="EMBL/GenBank/DDBJ databases">
        <title>Actin cytoskeleton and complex cell architecture in an #Asgard archaeon.</title>
        <authorList>
            <person name="Ponce Toledo R.I."/>
            <person name="Schleper C."/>
            <person name="Rodrigues Oliveira T."/>
            <person name="Wollweber F."/>
            <person name="Xu J."/>
            <person name="Rittmann S."/>
            <person name="Klingl A."/>
            <person name="Pilhofer M."/>
        </authorList>
    </citation>
    <scope>NUCLEOTIDE SEQUENCE</scope>
    <source>
        <strain evidence="1">B-35</strain>
    </source>
</reference>
<sequence length="66" mass="7510">MEMAGGLSSITPWPVGLGVIHPFTLKISRQKLEKATLEAQFTVNISIFLRFFDIAIIRVIYKKNFL</sequence>
<evidence type="ECO:0000313" key="1">
    <source>
        <dbReference type="EMBL" id="UYP46397.1"/>
    </source>
</evidence>
<name>A0ABY6HS99_9ARCH</name>
<keyword evidence="2" id="KW-1185">Reference proteome</keyword>
<organism evidence="1 2">
    <name type="scientific">Candidatus Lokiarchaeum ossiferum</name>
    <dbReference type="NCBI Taxonomy" id="2951803"/>
    <lineage>
        <taxon>Archaea</taxon>
        <taxon>Promethearchaeati</taxon>
        <taxon>Promethearchaeota</taxon>
        <taxon>Promethearchaeia</taxon>
        <taxon>Promethearchaeales</taxon>
        <taxon>Promethearchaeaceae</taxon>
        <taxon>Candidatus Lokiarchaeum</taxon>
    </lineage>
</organism>
<accession>A0ABY6HS99</accession>
<gene>
    <name evidence="1" type="ORF">NEF87_002682</name>
</gene>
<dbReference type="Proteomes" id="UP001208689">
    <property type="component" value="Chromosome"/>
</dbReference>